<dbReference type="Gene3D" id="2.50.20.10">
    <property type="entry name" value="Lipoprotein localisation LolA/LolB/LppX"/>
    <property type="match status" value="1"/>
</dbReference>
<name>A0A286GT75_9BACT</name>
<accession>A0A286GT75</accession>
<reference evidence="3" key="1">
    <citation type="submission" date="2017-09" db="EMBL/GenBank/DDBJ databases">
        <authorList>
            <person name="Varghese N."/>
            <person name="Submissions S."/>
        </authorList>
    </citation>
    <scope>NUCLEOTIDE SEQUENCE [LARGE SCALE GENOMIC DNA]</scope>
    <source>
        <strain evidence="3">DSM 29961</strain>
    </source>
</reference>
<evidence type="ECO:0000256" key="1">
    <source>
        <dbReference type="SAM" id="SignalP"/>
    </source>
</evidence>
<dbReference type="OrthoDB" id="9811314at2"/>
<sequence>MKKFVLIAGLVALAWQSVSAQSTPTADEVVDKYIAAIGGKDALMKVTDMTTNMSSEGQMGAIMITRKQKLPNMFSMVINANGMEVMKQTGDGTKIAMGGMQGSRTIDGDAAKQMTVMNVLFPELHYAENGVKTTLVGTEKVDGKDTYKLSHTSADGVTTWTDNFDATTGLKVQAVTTAKSPQGEMKSTMNYSDYKDVNGIKIPMTILQQSPRGPMTMTVDNVKINKGLKDSDFTVK</sequence>
<dbReference type="Proteomes" id="UP000219452">
    <property type="component" value="Unassembled WGS sequence"/>
</dbReference>
<dbReference type="EMBL" id="OCNH01000008">
    <property type="protein sequence ID" value="SOD98652.1"/>
    <property type="molecule type" value="Genomic_DNA"/>
</dbReference>
<evidence type="ECO:0000313" key="3">
    <source>
        <dbReference type="Proteomes" id="UP000219452"/>
    </source>
</evidence>
<dbReference type="RefSeq" id="WP_097131436.1">
    <property type="nucleotide sequence ID" value="NZ_OCNH01000008.1"/>
</dbReference>
<feature type="chain" id="PRO_5012583581" description="Outer membrane lipoprotein-sorting protein" evidence="1">
    <location>
        <begin position="21"/>
        <end position="236"/>
    </location>
</feature>
<evidence type="ECO:0008006" key="4">
    <source>
        <dbReference type="Google" id="ProtNLM"/>
    </source>
</evidence>
<feature type="signal peptide" evidence="1">
    <location>
        <begin position="1"/>
        <end position="20"/>
    </location>
</feature>
<protein>
    <recommendedName>
        <fullName evidence="4">Outer membrane lipoprotein-sorting protein</fullName>
    </recommendedName>
</protein>
<organism evidence="2 3">
    <name type="scientific">Spirosoma fluviale</name>
    <dbReference type="NCBI Taxonomy" id="1597977"/>
    <lineage>
        <taxon>Bacteria</taxon>
        <taxon>Pseudomonadati</taxon>
        <taxon>Bacteroidota</taxon>
        <taxon>Cytophagia</taxon>
        <taxon>Cytophagales</taxon>
        <taxon>Cytophagaceae</taxon>
        <taxon>Spirosoma</taxon>
    </lineage>
</organism>
<keyword evidence="3" id="KW-1185">Reference proteome</keyword>
<keyword evidence="1" id="KW-0732">Signal</keyword>
<dbReference type="AlphaFoldDB" id="A0A286GT75"/>
<proteinExistence type="predicted"/>
<evidence type="ECO:0000313" key="2">
    <source>
        <dbReference type="EMBL" id="SOD98652.1"/>
    </source>
</evidence>
<gene>
    <name evidence="2" type="ORF">SAMN06269250_6181</name>
</gene>